<evidence type="ECO:0000313" key="9">
    <source>
        <dbReference type="Proteomes" id="UP000886998"/>
    </source>
</evidence>
<keyword evidence="6" id="KW-0206">Cytoskeleton</keyword>
<keyword evidence="5" id="KW-0963">Cytoplasm</keyword>
<keyword evidence="7" id="KW-0966">Cell projection</keyword>
<dbReference type="GO" id="GO:0005930">
    <property type="term" value="C:axoneme"/>
    <property type="evidence" value="ECO:0007669"/>
    <property type="project" value="UniProtKB-SubCell"/>
</dbReference>
<protein>
    <recommendedName>
        <fullName evidence="4">Cilia- and flagella-associated protein 300</fullName>
    </recommendedName>
</protein>
<name>A0A8X6JLU2_9ARAC</name>
<evidence type="ECO:0000313" key="8">
    <source>
        <dbReference type="EMBL" id="GFS42360.1"/>
    </source>
</evidence>
<proteinExistence type="inferred from homology"/>
<evidence type="ECO:0000256" key="7">
    <source>
        <dbReference type="ARBA" id="ARBA00023273"/>
    </source>
</evidence>
<gene>
    <name evidence="8" type="primary">Cfap300</name>
    <name evidence="8" type="ORF">TNIN_101621</name>
</gene>
<dbReference type="PANTHER" id="PTHR31078">
    <property type="entry name" value="CILIA- AND FLAGELLA-ASSOCIATED PROTEIN 300"/>
    <property type="match status" value="1"/>
</dbReference>
<dbReference type="EMBL" id="BMAV01025547">
    <property type="protein sequence ID" value="GFS42360.1"/>
    <property type="molecule type" value="Genomic_DNA"/>
</dbReference>
<evidence type="ECO:0000256" key="1">
    <source>
        <dbReference type="ARBA" id="ARBA00002404"/>
    </source>
</evidence>
<keyword evidence="8" id="KW-0969">Cilium</keyword>
<keyword evidence="9" id="KW-1185">Reference proteome</keyword>
<evidence type="ECO:0000256" key="3">
    <source>
        <dbReference type="ARBA" id="ARBA00009205"/>
    </source>
</evidence>
<organism evidence="8 9">
    <name type="scientific">Trichonephila inaurata madagascariensis</name>
    <dbReference type="NCBI Taxonomy" id="2747483"/>
    <lineage>
        <taxon>Eukaryota</taxon>
        <taxon>Metazoa</taxon>
        <taxon>Ecdysozoa</taxon>
        <taxon>Arthropoda</taxon>
        <taxon>Chelicerata</taxon>
        <taxon>Arachnida</taxon>
        <taxon>Araneae</taxon>
        <taxon>Araneomorphae</taxon>
        <taxon>Entelegynae</taxon>
        <taxon>Araneoidea</taxon>
        <taxon>Nephilidae</taxon>
        <taxon>Trichonephila</taxon>
        <taxon>Trichonephila inaurata</taxon>
    </lineage>
</organism>
<evidence type="ECO:0000256" key="5">
    <source>
        <dbReference type="ARBA" id="ARBA00022490"/>
    </source>
</evidence>
<dbReference type="Pfam" id="PF14926">
    <property type="entry name" value="CFAP300"/>
    <property type="match status" value="1"/>
</dbReference>
<comment type="function">
    <text evidence="1">Cilium- and flagellum-specific protein that plays a role in axonemal structure organization and motility. May play a role in outer and inner dynein arm assembly.</text>
</comment>
<dbReference type="Proteomes" id="UP000886998">
    <property type="component" value="Unassembled WGS sequence"/>
</dbReference>
<dbReference type="InterPro" id="IPR029416">
    <property type="entry name" value="CFAP300"/>
</dbReference>
<comment type="similarity">
    <text evidence="3">Belongs to the CFAP300 family.</text>
</comment>
<evidence type="ECO:0000256" key="2">
    <source>
        <dbReference type="ARBA" id="ARBA00004430"/>
    </source>
</evidence>
<comment type="caution">
    <text evidence="8">The sequence shown here is derived from an EMBL/GenBank/DDBJ whole genome shotgun (WGS) entry which is preliminary data.</text>
</comment>
<dbReference type="PANTHER" id="PTHR31078:SF1">
    <property type="entry name" value="CILIA- AND FLAGELLA-ASSOCIATED PROTEIN 300"/>
    <property type="match status" value="1"/>
</dbReference>
<evidence type="ECO:0000256" key="4">
    <source>
        <dbReference type="ARBA" id="ARBA00022174"/>
    </source>
</evidence>
<dbReference type="AlphaFoldDB" id="A0A8X6JLU2"/>
<dbReference type="OrthoDB" id="10259249at2759"/>
<accession>A0A8X6JLU2</accession>
<sequence>MDSQDLFCSEEVLKDLGCVSIINSKSKSKKNISIEIETVPCTLLSTDIFDRIYDKGIVLQDGTVRKCFEEYVNDIVVADELRNMLLMEESDNYYLYEEIERKEFLFRIFQHFCLGGSLNQYEDNIEPYFLMAKTLYKDLTW</sequence>
<keyword evidence="8" id="KW-0282">Flagellum</keyword>
<reference evidence="8" key="1">
    <citation type="submission" date="2020-08" db="EMBL/GenBank/DDBJ databases">
        <title>Multicomponent nature underlies the extraordinary mechanical properties of spider dragline silk.</title>
        <authorList>
            <person name="Kono N."/>
            <person name="Nakamura H."/>
            <person name="Mori M."/>
            <person name="Yoshida Y."/>
            <person name="Ohtoshi R."/>
            <person name="Malay A.D."/>
            <person name="Moran D.A.P."/>
            <person name="Tomita M."/>
            <person name="Numata K."/>
            <person name="Arakawa K."/>
        </authorList>
    </citation>
    <scope>NUCLEOTIDE SEQUENCE</scope>
</reference>
<comment type="subcellular location">
    <subcellularLocation>
        <location evidence="2">Cytoplasm</location>
        <location evidence="2">Cytoskeleton</location>
        <location evidence="2">Cilium axoneme</location>
    </subcellularLocation>
</comment>
<evidence type="ECO:0000256" key="6">
    <source>
        <dbReference type="ARBA" id="ARBA00023212"/>
    </source>
</evidence>